<dbReference type="SUPFAM" id="SSF51735">
    <property type="entry name" value="NAD(P)-binding Rossmann-fold domains"/>
    <property type="match status" value="1"/>
</dbReference>
<gene>
    <name evidence="3" type="ORF">UU14_C0001G0038</name>
</gene>
<comment type="caution">
    <text evidence="3">The sequence shown here is derived from an EMBL/GenBank/DDBJ whole genome shotgun (WGS) entry which is preliminary data.</text>
</comment>
<evidence type="ECO:0000313" key="3">
    <source>
        <dbReference type="EMBL" id="KKR72896.1"/>
    </source>
</evidence>
<dbReference type="EMBL" id="LBZM01000001">
    <property type="protein sequence ID" value="KKR72896.1"/>
    <property type="molecule type" value="Genomic_DNA"/>
</dbReference>
<dbReference type="Gene3D" id="3.40.50.720">
    <property type="entry name" value="NAD(P)-binding Rossmann-like Domain"/>
    <property type="match status" value="1"/>
</dbReference>
<sequence length="266" mass="29427">MKHIAITGGSGFIGTFLVEKLKQRRVSYTLLNRKKHNLLYPNSLKDFVSSKDAIIHLAAKDKDSGLTEMMKTNIGGTMGLMGAIKQWNPSVKLIAASSFLVYIPEDAFGATKKAAEELIEEYGKQLPIKVAILRFSNIYGPGGKPFHNSVISTFVHLIKKGKKITIAGDGSQKRDFIHVNDAVQAILKAIDYNPTGIEYFDICTGTLTSLNDIVKILALHTKKEIQVAYDTSVQNDPYLLQKKYLSAKEKLGWKPEITLSQGLKTV</sequence>
<feature type="domain" description="NAD-dependent epimerase/dehydratase" evidence="2">
    <location>
        <begin position="4"/>
        <end position="192"/>
    </location>
</feature>
<accession>A0A0G0TDI8</accession>
<dbReference type="InterPro" id="IPR036291">
    <property type="entry name" value="NAD(P)-bd_dom_sf"/>
</dbReference>
<dbReference type="PATRIC" id="fig|1618482.3.peg.38"/>
<evidence type="ECO:0000259" key="2">
    <source>
        <dbReference type="Pfam" id="PF01370"/>
    </source>
</evidence>
<dbReference type="InterPro" id="IPR001509">
    <property type="entry name" value="Epimerase_deHydtase"/>
</dbReference>
<protein>
    <submittedName>
        <fullName evidence="3">NAD-dependent epimerase/dehydratase</fullName>
    </submittedName>
</protein>
<evidence type="ECO:0000313" key="4">
    <source>
        <dbReference type="Proteomes" id="UP000034664"/>
    </source>
</evidence>
<proteinExistence type="inferred from homology"/>
<name>A0A0G0TDI8_9BACT</name>
<evidence type="ECO:0000256" key="1">
    <source>
        <dbReference type="ARBA" id="ARBA00007637"/>
    </source>
</evidence>
<dbReference type="Proteomes" id="UP000034664">
    <property type="component" value="Unassembled WGS sequence"/>
</dbReference>
<dbReference type="PANTHER" id="PTHR43000">
    <property type="entry name" value="DTDP-D-GLUCOSE 4,6-DEHYDRATASE-RELATED"/>
    <property type="match status" value="1"/>
</dbReference>
<dbReference type="Pfam" id="PF01370">
    <property type="entry name" value="Epimerase"/>
    <property type="match status" value="1"/>
</dbReference>
<comment type="similarity">
    <text evidence="1">Belongs to the NAD(P)-dependent epimerase/dehydratase family.</text>
</comment>
<organism evidence="3 4">
    <name type="scientific">Candidatus Roizmanbacteria bacterium GW2011_GWB1_40_7</name>
    <dbReference type="NCBI Taxonomy" id="1618482"/>
    <lineage>
        <taxon>Bacteria</taxon>
        <taxon>Candidatus Roizmaniibacteriota</taxon>
    </lineage>
</organism>
<reference evidence="3 4" key="1">
    <citation type="journal article" date="2015" name="Nature">
        <title>rRNA introns, odd ribosomes, and small enigmatic genomes across a large radiation of phyla.</title>
        <authorList>
            <person name="Brown C.T."/>
            <person name="Hug L.A."/>
            <person name="Thomas B.C."/>
            <person name="Sharon I."/>
            <person name="Castelle C.J."/>
            <person name="Singh A."/>
            <person name="Wilkins M.J."/>
            <person name="Williams K.H."/>
            <person name="Banfield J.F."/>
        </authorList>
    </citation>
    <scope>NUCLEOTIDE SEQUENCE [LARGE SCALE GENOMIC DNA]</scope>
</reference>
<dbReference type="AlphaFoldDB" id="A0A0G0TDI8"/>